<sequence length="509" mass="57059">MVSTSCSRPKKRVAIIGGGISGISCMWELRNAGYEVHLFESESRLGGHASTAKFCGNGRAAWVDTGFITFDQQTYPKFNAFLNSLGVDTISTDMSLSVSGNDGRVEWAGTGIYNFVGKWSNLLRPWFWRLIFDILRFSLFATDILSERGSAQAQCSRDGKLESIGDYLDRHSYSRQFRDCYIVPMVAAPWCTDPDDFAVNFPASFLINFMQHHQLTEAWKKAPFWRTFKHGSQTYIQAFEASLRPNQHIHLSSRVQSVVRLPGSEICLRLDSGSQHCFDDIVLAVHANQALTILGDSATKDEREILGEFQTSRNVCVLHSDETLLPRRHSAWAAWNCLLEMPNSQAAQSFSHEKGPLRQFTHRPGKISITFDMNRLQQIPKPGERDSPGHILVSMNPIHSPRAVQSTHIYHHPVITSNSVLASKRLHLINGVSHVHFAGAWMGYGFHEDGFSAGAKVAQSILDGSMVGEEEIVYGNELAIRRENQSIWSLIARFMVGLIQEIIVAVEDF</sequence>
<dbReference type="Pfam" id="PF13450">
    <property type="entry name" value="NAD_binding_8"/>
    <property type="match status" value="1"/>
</dbReference>
<dbReference type="OrthoDB" id="3785663at2759"/>
<dbReference type="InterPro" id="IPR036188">
    <property type="entry name" value="FAD/NAD-bd_sf"/>
</dbReference>
<dbReference type="Gene3D" id="3.50.50.60">
    <property type="entry name" value="FAD/NAD(P)-binding domain"/>
    <property type="match status" value="1"/>
</dbReference>
<name>A0A6A6HBN9_VIRVR</name>
<dbReference type="GO" id="GO:0016491">
    <property type="term" value="F:oxidoreductase activity"/>
    <property type="evidence" value="ECO:0007669"/>
    <property type="project" value="TreeGrafter"/>
</dbReference>
<dbReference type="SUPFAM" id="SSF51905">
    <property type="entry name" value="FAD/NAD(P)-binding domain"/>
    <property type="match status" value="1"/>
</dbReference>
<dbReference type="AlphaFoldDB" id="A0A6A6HBN9"/>
<dbReference type="Proteomes" id="UP000800092">
    <property type="component" value="Unassembled WGS sequence"/>
</dbReference>
<evidence type="ECO:0000313" key="2">
    <source>
        <dbReference type="Proteomes" id="UP000800092"/>
    </source>
</evidence>
<accession>A0A6A6HBN9</accession>
<dbReference type="EMBL" id="ML991792">
    <property type="protein sequence ID" value="KAF2235269.1"/>
    <property type="molecule type" value="Genomic_DNA"/>
</dbReference>
<dbReference type="PANTHER" id="PTHR42923">
    <property type="entry name" value="PROTOPORPHYRINOGEN OXIDASE"/>
    <property type="match status" value="1"/>
</dbReference>
<reference evidence="1" key="1">
    <citation type="journal article" date="2020" name="Stud. Mycol.">
        <title>101 Dothideomycetes genomes: a test case for predicting lifestyles and emergence of pathogens.</title>
        <authorList>
            <person name="Haridas S."/>
            <person name="Albert R."/>
            <person name="Binder M."/>
            <person name="Bloem J."/>
            <person name="Labutti K."/>
            <person name="Salamov A."/>
            <person name="Andreopoulos B."/>
            <person name="Baker S."/>
            <person name="Barry K."/>
            <person name="Bills G."/>
            <person name="Bluhm B."/>
            <person name="Cannon C."/>
            <person name="Castanera R."/>
            <person name="Culley D."/>
            <person name="Daum C."/>
            <person name="Ezra D."/>
            <person name="Gonzalez J."/>
            <person name="Henrissat B."/>
            <person name="Kuo A."/>
            <person name="Liang C."/>
            <person name="Lipzen A."/>
            <person name="Lutzoni F."/>
            <person name="Magnuson J."/>
            <person name="Mondo S."/>
            <person name="Nolan M."/>
            <person name="Ohm R."/>
            <person name="Pangilinan J."/>
            <person name="Park H.-J."/>
            <person name="Ramirez L."/>
            <person name="Alfaro M."/>
            <person name="Sun H."/>
            <person name="Tritt A."/>
            <person name="Yoshinaga Y."/>
            <person name="Zwiers L.-H."/>
            <person name="Turgeon B."/>
            <person name="Goodwin S."/>
            <person name="Spatafora J."/>
            <person name="Crous P."/>
            <person name="Grigoriev I."/>
        </authorList>
    </citation>
    <scope>NUCLEOTIDE SEQUENCE</scope>
    <source>
        <strain evidence="1">Tuck. ex Michener</strain>
    </source>
</reference>
<protein>
    <submittedName>
        <fullName evidence="1">FAD/NAD(P)-binding domain-containing protein</fullName>
    </submittedName>
</protein>
<proteinExistence type="predicted"/>
<organism evidence="1 2">
    <name type="scientific">Viridothelium virens</name>
    <name type="common">Speckled blister lichen</name>
    <name type="synonym">Trypethelium virens</name>
    <dbReference type="NCBI Taxonomy" id="1048519"/>
    <lineage>
        <taxon>Eukaryota</taxon>
        <taxon>Fungi</taxon>
        <taxon>Dikarya</taxon>
        <taxon>Ascomycota</taxon>
        <taxon>Pezizomycotina</taxon>
        <taxon>Dothideomycetes</taxon>
        <taxon>Dothideomycetes incertae sedis</taxon>
        <taxon>Trypetheliales</taxon>
        <taxon>Trypetheliaceae</taxon>
        <taxon>Viridothelium</taxon>
    </lineage>
</organism>
<gene>
    <name evidence="1" type="ORF">EV356DRAFT_483802</name>
</gene>
<keyword evidence="2" id="KW-1185">Reference proteome</keyword>
<evidence type="ECO:0000313" key="1">
    <source>
        <dbReference type="EMBL" id="KAF2235269.1"/>
    </source>
</evidence>
<dbReference type="InterPro" id="IPR050464">
    <property type="entry name" value="Zeta_carotene_desat/Oxidored"/>
</dbReference>
<dbReference type="PANTHER" id="PTHR42923:SF17">
    <property type="entry name" value="AMINE OXIDASE DOMAIN-CONTAINING PROTEIN"/>
    <property type="match status" value="1"/>
</dbReference>